<evidence type="ECO:0000313" key="1">
    <source>
        <dbReference type="EMBL" id="KAI4371734.1"/>
    </source>
</evidence>
<name>A0ACB9R248_9MYRT</name>
<proteinExistence type="predicted"/>
<reference evidence="2" key="1">
    <citation type="journal article" date="2023" name="Front. Plant Sci.">
        <title>Chromosomal-level genome assembly of Melastoma candidum provides insights into trichome evolution.</title>
        <authorList>
            <person name="Zhong Y."/>
            <person name="Wu W."/>
            <person name="Sun C."/>
            <person name="Zou P."/>
            <person name="Liu Y."/>
            <person name="Dai S."/>
            <person name="Zhou R."/>
        </authorList>
    </citation>
    <scope>NUCLEOTIDE SEQUENCE [LARGE SCALE GENOMIC DNA]</scope>
</reference>
<dbReference type="EMBL" id="CM042883">
    <property type="protein sequence ID" value="KAI4371734.1"/>
    <property type="molecule type" value="Genomic_DNA"/>
</dbReference>
<keyword evidence="2" id="KW-1185">Reference proteome</keyword>
<accession>A0ACB9R248</accession>
<gene>
    <name evidence="1" type="ORF">MLD38_010051</name>
</gene>
<protein>
    <submittedName>
        <fullName evidence="1">Uncharacterized protein</fullName>
    </submittedName>
</protein>
<comment type="caution">
    <text evidence="1">The sequence shown here is derived from an EMBL/GenBank/DDBJ whole genome shotgun (WGS) entry which is preliminary data.</text>
</comment>
<dbReference type="Proteomes" id="UP001057402">
    <property type="component" value="Chromosome 4"/>
</dbReference>
<sequence length="335" mass="35640">MMMARMTNNNSCEVNYEEKKKKKMGVINIIPPSSSVAAAVTTTAINEWSQDHHERDFLPAPGGVGGGVMLKQTKAQHPPGSVPVPVPQQDQGPLRCPRCDSSNTKFCYYNNYSLSQPRHFCKSCKRYWTRGGTLRNVPVGGGCQKNKRVKRPSPAGVSPSVTSAVASQAGDRNAPALFPYGNPHELDLSYAALGFSAGFGVSAMGGFTGELVMNPSSNSVVPGYGAATNFLATSNIGDIPGAASPLLASMIFQEQQKFMSNGGLRLKPSCPSENNVQVKFGEGLVDWSATQQGEFDEIGLSDLPASCWNTFANSIASWHRNDSGNSAGSSIPSLI</sequence>
<evidence type="ECO:0000313" key="2">
    <source>
        <dbReference type="Proteomes" id="UP001057402"/>
    </source>
</evidence>
<organism evidence="1 2">
    <name type="scientific">Melastoma candidum</name>
    <dbReference type="NCBI Taxonomy" id="119954"/>
    <lineage>
        <taxon>Eukaryota</taxon>
        <taxon>Viridiplantae</taxon>
        <taxon>Streptophyta</taxon>
        <taxon>Embryophyta</taxon>
        <taxon>Tracheophyta</taxon>
        <taxon>Spermatophyta</taxon>
        <taxon>Magnoliopsida</taxon>
        <taxon>eudicotyledons</taxon>
        <taxon>Gunneridae</taxon>
        <taxon>Pentapetalae</taxon>
        <taxon>rosids</taxon>
        <taxon>malvids</taxon>
        <taxon>Myrtales</taxon>
        <taxon>Melastomataceae</taxon>
        <taxon>Melastomatoideae</taxon>
        <taxon>Melastomateae</taxon>
        <taxon>Melastoma</taxon>
    </lineage>
</organism>